<dbReference type="InterPro" id="IPR001715">
    <property type="entry name" value="CH_dom"/>
</dbReference>
<gene>
    <name evidence="5" type="ORF">X777_15102</name>
</gene>
<proteinExistence type="inferred from homology"/>
<dbReference type="SUPFAM" id="SSF47576">
    <property type="entry name" value="Calponin-homology domain, CH-domain"/>
    <property type="match status" value="1"/>
</dbReference>
<dbReference type="PROSITE" id="PS50021">
    <property type="entry name" value="CH"/>
    <property type="match status" value="1"/>
</dbReference>
<evidence type="ECO:0000256" key="3">
    <source>
        <dbReference type="SAM" id="Coils"/>
    </source>
</evidence>
<dbReference type="GO" id="GO:0007015">
    <property type="term" value="P:actin filament organization"/>
    <property type="evidence" value="ECO:0007669"/>
    <property type="project" value="TreeGrafter"/>
</dbReference>
<dbReference type="GO" id="GO:0015629">
    <property type="term" value="C:actin cytoskeleton"/>
    <property type="evidence" value="ECO:0007669"/>
    <property type="project" value="TreeGrafter"/>
</dbReference>
<dbReference type="OrthoDB" id="21595at2759"/>
<dbReference type="OMA" id="VNSCCEN"/>
<evidence type="ECO:0000256" key="1">
    <source>
        <dbReference type="ARBA" id="ARBA00009631"/>
    </source>
</evidence>
<evidence type="ECO:0000259" key="4">
    <source>
        <dbReference type="PROSITE" id="PS50021"/>
    </source>
</evidence>
<dbReference type="Pfam" id="PF00402">
    <property type="entry name" value="Calponin"/>
    <property type="match status" value="1"/>
</dbReference>
<evidence type="ECO:0000256" key="2">
    <source>
        <dbReference type="RuleBase" id="RU361224"/>
    </source>
</evidence>
<dbReference type="SMART" id="SM00033">
    <property type="entry name" value="CH"/>
    <property type="match status" value="1"/>
</dbReference>
<dbReference type="PANTHER" id="PTHR47385:SF24">
    <property type="entry name" value="MUSCLE-SPECIFIC PROTEIN 20"/>
    <property type="match status" value="1"/>
</dbReference>
<dbReference type="Pfam" id="PF00307">
    <property type="entry name" value="CH"/>
    <property type="match status" value="1"/>
</dbReference>
<keyword evidence="6" id="KW-1185">Reference proteome</keyword>
<comment type="similarity">
    <text evidence="1 2">Belongs to the calponin family.</text>
</comment>
<dbReference type="GO" id="GO:0051015">
    <property type="term" value="F:actin filament binding"/>
    <property type="evidence" value="ECO:0007669"/>
    <property type="project" value="TreeGrafter"/>
</dbReference>
<dbReference type="InterPro" id="IPR036872">
    <property type="entry name" value="CH_dom_sf"/>
</dbReference>
<sequence>MIFRIRLQEATVEEDKLRKQLENSEYELQLQKNELANTHAQEKLKLVKEQQRLLQEYESRLQTVEKEKCDVAKLAAQLENKLQIQEEKMRETLTEQTKLRKQLEDTEREFCSQKNATANAHAGEKKILVEKQQQLLSAYESLQSQLKVLEQNKSNTAELMAQKDVLLSKLQDENSTYKNQIEVMKENNNEMYNKCEASMDKQNMYEKELNAKSERIQNLEAIMNAIKQRESNLINDVNRIEKKLTNEMDYAKNLETKLNNTQKELQFAQEQNDEMQKTLDRINTTSELDSIKLQQQLKTLQREKEEVLKRENTRIKVVMCTILFASLCISRSHEVVSATSGSCNNNPSHMTENYLKVARKPHVFSQIAAKRNPEQEKEAQEWIESILGKKFPAGESFDDVLKDGQVLCHLMNKLSPGSVPKVNSSGGQFKMMENINMFQKALKDYGVDDVDVFQTVDLWEKKDMAQVVTTLFALGRTTYKHAEWKGPYLGPKPSEECKRDFTEEQLRAGESVIGLQAGSNKGATQAGQSIGATRKILLGK</sequence>
<organism evidence="5 6">
    <name type="scientific">Ooceraea biroi</name>
    <name type="common">Clonal raider ant</name>
    <name type="synonym">Cerapachys biroi</name>
    <dbReference type="NCBI Taxonomy" id="2015173"/>
    <lineage>
        <taxon>Eukaryota</taxon>
        <taxon>Metazoa</taxon>
        <taxon>Ecdysozoa</taxon>
        <taxon>Arthropoda</taxon>
        <taxon>Hexapoda</taxon>
        <taxon>Insecta</taxon>
        <taxon>Pterygota</taxon>
        <taxon>Neoptera</taxon>
        <taxon>Endopterygota</taxon>
        <taxon>Hymenoptera</taxon>
        <taxon>Apocrita</taxon>
        <taxon>Aculeata</taxon>
        <taxon>Formicoidea</taxon>
        <taxon>Formicidae</taxon>
        <taxon>Dorylinae</taxon>
        <taxon>Ooceraea</taxon>
    </lineage>
</organism>
<reference evidence="5 6" key="1">
    <citation type="journal article" date="2014" name="Curr. Biol.">
        <title>The genome of the clonal raider ant Cerapachys biroi.</title>
        <authorList>
            <person name="Oxley P.R."/>
            <person name="Ji L."/>
            <person name="Fetter-Pruneda I."/>
            <person name="McKenzie S.K."/>
            <person name="Li C."/>
            <person name="Hu H."/>
            <person name="Zhang G."/>
            <person name="Kronauer D.J."/>
        </authorList>
    </citation>
    <scope>NUCLEOTIDE SEQUENCE [LARGE SCALE GENOMIC DNA]</scope>
</reference>
<dbReference type="PANTHER" id="PTHR47385">
    <property type="entry name" value="CALPONIN"/>
    <property type="match status" value="1"/>
</dbReference>
<keyword evidence="3" id="KW-0175">Coiled coil</keyword>
<protein>
    <recommendedName>
        <fullName evidence="2">Transgelin</fullName>
    </recommendedName>
</protein>
<feature type="domain" description="Calponin-homology (CH)" evidence="4">
    <location>
        <begin position="373"/>
        <end position="478"/>
    </location>
</feature>
<dbReference type="Gene3D" id="1.10.418.10">
    <property type="entry name" value="Calponin-like domain"/>
    <property type="match status" value="1"/>
</dbReference>
<dbReference type="EMBL" id="KK107079">
    <property type="protein sequence ID" value="EZA60165.1"/>
    <property type="molecule type" value="Genomic_DNA"/>
</dbReference>
<dbReference type="PROSITE" id="PS51122">
    <property type="entry name" value="CALPONIN_2"/>
    <property type="match status" value="1"/>
</dbReference>
<dbReference type="STRING" id="2015173.A0A026WVU5"/>
<feature type="coiled-coil region" evidence="3">
    <location>
        <begin position="7"/>
        <end position="310"/>
    </location>
</feature>
<dbReference type="CDD" id="cd21207">
    <property type="entry name" value="CH_dMP20-like"/>
    <property type="match status" value="1"/>
</dbReference>
<accession>A0A026WVU5</accession>
<dbReference type="InterPro" id="IPR050606">
    <property type="entry name" value="Calponin-like"/>
</dbReference>
<evidence type="ECO:0000313" key="6">
    <source>
        <dbReference type="Proteomes" id="UP000053097"/>
    </source>
</evidence>
<dbReference type="InterPro" id="IPR003096">
    <property type="entry name" value="SM22_calponin"/>
</dbReference>
<dbReference type="Proteomes" id="UP000053097">
    <property type="component" value="Unassembled WGS sequence"/>
</dbReference>
<dbReference type="AlphaFoldDB" id="A0A026WVU5"/>
<dbReference type="PROSITE" id="PS01052">
    <property type="entry name" value="CALPONIN_1"/>
    <property type="match status" value="1"/>
</dbReference>
<name>A0A026WVU5_OOCBI</name>
<evidence type="ECO:0000313" key="5">
    <source>
        <dbReference type="EMBL" id="EZA60165.1"/>
    </source>
</evidence>
<dbReference type="InterPro" id="IPR000557">
    <property type="entry name" value="Calponin_repeat"/>
</dbReference>
<dbReference type="PRINTS" id="PR00888">
    <property type="entry name" value="SM22CALPONIN"/>
</dbReference>